<dbReference type="SUPFAM" id="SSF53067">
    <property type="entry name" value="Actin-like ATPase domain"/>
    <property type="match status" value="1"/>
</dbReference>
<protein>
    <submittedName>
        <fullName evidence="2">ROK family protein</fullName>
    </submittedName>
</protein>
<accession>A0A7G9GQ48</accession>
<dbReference type="AlphaFoldDB" id="A0A7G9GQ48"/>
<dbReference type="Gene3D" id="3.30.420.40">
    <property type="match status" value="2"/>
</dbReference>
<evidence type="ECO:0000313" key="3">
    <source>
        <dbReference type="Proteomes" id="UP000515856"/>
    </source>
</evidence>
<dbReference type="InterPro" id="IPR000600">
    <property type="entry name" value="ROK"/>
</dbReference>
<dbReference type="PANTHER" id="PTHR18964:SF170">
    <property type="entry name" value="SUGAR KINASE"/>
    <property type="match status" value="1"/>
</dbReference>
<dbReference type="EMBL" id="CP060636">
    <property type="protein sequence ID" value="QNM12930.1"/>
    <property type="molecule type" value="Genomic_DNA"/>
</dbReference>
<proteinExistence type="inferred from homology"/>
<comment type="similarity">
    <text evidence="1">Belongs to the ROK (NagC/XylR) family.</text>
</comment>
<gene>
    <name evidence="2" type="ORF">H9Q80_02960</name>
</gene>
<dbReference type="PANTHER" id="PTHR18964">
    <property type="entry name" value="ROK (REPRESSOR, ORF, KINASE) FAMILY"/>
    <property type="match status" value="1"/>
</dbReference>
<sequence>MSYCVMDIGGTFIKYADMDVDGKILSQDKIKTPLTSFDEFWSVMDRLIKKEHEGIAVSFPGPVDAQRGIVIEGGSLRYMKQFAFVEEMQKRYGIPCSLENDARCAALAEVWQGNLKDIAIGMVVVFGTGIGSSLTINGEVFKGAHNFSGEISCLITKDIDTLGWGASFHHDAGVPFLLKKVKDAKQLKEDIDGKALFTMLENQDENAWRIFKEYCGELAKQFYNMQCMFDPQRICIGGGISLQPLFISELKKAMDEFWARIPVNVPKPEIMPCKFHNDSNLLGSLYNFLHKK</sequence>
<keyword evidence="3" id="KW-1185">Reference proteome</keyword>
<dbReference type="Pfam" id="PF00480">
    <property type="entry name" value="ROK"/>
    <property type="match status" value="2"/>
</dbReference>
<dbReference type="RefSeq" id="WP_117455795.1">
    <property type="nucleotide sequence ID" value="NZ_CP060636.1"/>
</dbReference>
<evidence type="ECO:0000256" key="1">
    <source>
        <dbReference type="ARBA" id="ARBA00006479"/>
    </source>
</evidence>
<evidence type="ECO:0000313" key="2">
    <source>
        <dbReference type="EMBL" id="QNM12930.1"/>
    </source>
</evidence>
<name>A0A7G9GQ48_9FIRM</name>
<reference evidence="2 3" key="1">
    <citation type="submission" date="2020-08" db="EMBL/GenBank/DDBJ databases">
        <authorList>
            <person name="Liu C."/>
            <person name="Sun Q."/>
        </authorList>
    </citation>
    <scope>NUCLEOTIDE SEQUENCE [LARGE SCALE GENOMIC DNA]</scope>
    <source>
        <strain evidence="2 3">NSJ-61</strain>
    </source>
</reference>
<dbReference type="CDD" id="cd24152">
    <property type="entry name" value="ASKHA_NBD_ROK-like"/>
    <property type="match status" value="1"/>
</dbReference>
<organism evidence="2 3">
    <name type="scientific">[Eubacterium] hominis</name>
    <dbReference type="NCBI Taxonomy" id="2764325"/>
    <lineage>
        <taxon>Bacteria</taxon>
        <taxon>Bacillati</taxon>
        <taxon>Bacillota</taxon>
        <taxon>Erysipelotrichia</taxon>
        <taxon>Erysipelotrichales</taxon>
        <taxon>Erysipelotrichaceae</taxon>
        <taxon>Amedibacillus</taxon>
    </lineage>
</organism>
<dbReference type="KEGG" id="ehn:H9Q80_02960"/>
<dbReference type="InterPro" id="IPR043129">
    <property type="entry name" value="ATPase_NBD"/>
</dbReference>
<dbReference type="Proteomes" id="UP000515856">
    <property type="component" value="Chromosome"/>
</dbReference>